<dbReference type="InterPro" id="IPR057326">
    <property type="entry name" value="KR_dom"/>
</dbReference>
<evidence type="ECO:0000259" key="4">
    <source>
        <dbReference type="SMART" id="SM00822"/>
    </source>
</evidence>
<feature type="non-terminal residue" evidence="5">
    <location>
        <position position="404"/>
    </location>
</feature>
<feature type="domain" description="Ketoreductase" evidence="4">
    <location>
        <begin position="7"/>
        <end position="188"/>
    </location>
</feature>
<dbReference type="PRINTS" id="PR00081">
    <property type="entry name" value="GDHRDH"/>
</dbReference>
<dbReference type="GO" id="GO:0030497">
    <property type="term" value="P:fatty acid elongation"/>
    <property type="evidence" value="ECO:0007669"/>
    <property type="project" value="TreeGrafter"/>
</dbReference>
<keyword evidence="6" id="KW-1185">Reference proteome</keyword>
<dbReference type="InterPro" id="IPR020904">
    <property type="entry name" value="Sc_DH/Rdtase_CS"/>
</dbReference>
<comment type="caution">
    <text evidence="5">The sequence shown here is derived from an EMBL/GenBank/DDBJ whole genome shotgun (WGS) entry which is preliminary data.</text>
</comment>
<protein>
    <submittedName>
        <fullName evidence="5">SDR family NAD(P)-dependent oxidoreductase</fullName>
    </submittedName>
</protein>
<evidence type="ECO:0000256" key="3">
    <source>
        <dbReference type="RuleBase" id="RU000363"/>
    </source>
</evidence>
<keyword evidence="2" id="KW-0560">Oxidoreductase</keyword>
<dbReference type="PANTHER" id="PTHR42760:SF40">
    <property type="entry name" value="3-OXOACYL-[ACYL-CARRIER-PROTEIN] REDUCTASE, CHLOROPLASTIC"/>
    <property type="match status" value="1"/>
</dbReference>
<proteinExistence type="inferred from homology"/>
<organism evidence="5 6">
    <name type="scientific">Candidatus Nephthysia bennettiae</name>
    <dbReference type="NCBI Taxonomy" id="3127016"/>
    <lineage>
        <taxon>Bacteria</taxon>
        <taxon>Bacillati</taxon>
        <taxon>Candidatus Dormiibacterota</taxon>
        <taxon>Candidatus Dormibacteria</taxon>
        <taxon>Candidatus Dormibacterales</taxon>
        <taxon>Candidatus Dormibacteraceae</taxon>
        <taxon>Candidatus Nephthysia</taxon>
    </lineage>
</organism>
<dbReference type="GO" id="GO:0016616">
    <property type="term" value="F:oxidoreductase activity, acting on the CH-OH group of donors, NAD or NADP as acceptor"/>
    <property type="evidence" value="ECO:0007669"/>
    <property type="project" value="UniProtKB-ARBA"/>
</dbReference>
<evidence type="ECO:0000256" key="1">
    <source>
        <dbReference type="ARBA" id="ARBA00006484"/>
    </source>
</evidence>
<evidence type="ECO:0000313" key="6">
    <source>
        <dbReference type="Proteomes" id="UP000612893"/>
    </source>
</evidence>
<dbReference type="CDD" id="cd05233">
    <property type="entry name" value="SDR_c"/>
    <property type="match status" value="1"/>
</dbReference>
<dbReference type="Pfam" id="PF00106">
    <property type="entry name" value="adh_short"/>
    <property type="match status" value="1"/>
</dbReference>
<dbReference type="EMBL" id="JAEKNR010000128">
    <property type="protein sequence ID" value="MBJ7598807.1"/>
    <property type="molecule type" value="Genomic_DNA"/>
</dbReference>
<comment type="similarity">
    <text evidence="1 3">Belongs to the short-chain dehydrogenases/reductases (SDR) family.</text>
</comment>
<dbReference type="Pfam" id="PF07883">
    <property type="entry name" value="Cupin_2"/>
    <property type="match status" value="1"/>
</dbReference>
<dbReference type="Proteomes" id="UP000612893">
    <property type="component" value="Unassembled WGS sequence"/>
</dbReference>
<sequence length="404" mass="42817">MGDLEGRVVIVTGGAKGIGLGACECLAEADARVVIADIDHERAEASAKKIGSSAMAVRHDVRKAESAKELVDRTKEKFGRVDVLVNNAGVGPNPAPVQDLTEEEFDRVLDINLRGVFLTSRAVVPSMIEQGSGRIINVSSIVGQTGFGMVPHYVASKFAVIGVTQSLAQELAPHGIKANVVCPGIVETDLHSRVVEQFAASRGHPWRKGGTGSGSESLCTASRLRGSRQHDRLPGLGPRAEHHRCDVQRGRRLGDALEVPDGLMLPPGHGRVIAGGALRATLKVGKGDTALASTFEVVVPPGFDVGAHVHSATEELFYVLEGELDLLAFEPKTRTAGDWHEWVADSGQRFLRGGAGSLMFVPPGCPHAFANSSKQPARMLFQAAPPGHEDYLDELAALLQAARG</sequence>
<name>A0A934NDU6_9BACT</name>
<dbReference type="Gene3D" id="2.60.120.10">
    <property type="entry name" value="Jelly Rolls"/>
    <property type="match status" value="1"/>
</dbReference>
<dbReference type="PANTHER" id="PTHR42760">
    <property type="entry name" value="SHORT-CHAIN DEHYDROGENASES/REDUCTASES FAMILY MEMBER"/>
    <property type="match status" value="1"/>
</dbReference>
<dbReference type="FunFam" id="3.40.50.720:FF:000084">
    <property type="entry name" value="Short-chain dehydrogenase reductase"/>
    <property type="match status" value="1"/>
</dbReference>
<gene>
    <name evidence="5" type="ORF">JF922_12080</name>
</gene>
<dbReference type="PROSITE" id="PS00061">
    <property type="entry name" value="ADH_SHORT"/>
    <property type="match status" value="1"/>
</dbReference>
<dbReference type="InterPro" id="IPR036291">
    <property type="entry name" value="NAD(P)-bd_dom_sf"/>
</dbReference>
<dbReference type="InterPro" id="IPR002347">
    <property type="entry name" value="SDR_fam"/>
</dbReference>
<evidence type="ECO:0000256" key="2">
    <source>
        <dbReference type="ARBA" id="ARBA00023002"/>
    </source>
</evidence>
<dbReference type="SUPFAM" id="SSF51182">
    <property type="entry name" value="RmlC-like cupins"/>
    <property type="match status" value="1"/>
</dbReference>
<dbReference type="InterPro" id="IPR011051">
    <property type="entry name" value="RmlC_Cupin_sf"/>
</dbReference>
<dbReference type="Gene3D" id="3.40.50.720">
    <property type="entry name" value="NAD(P)-binding Rossmann-like Domain"/>
    <property type="match status" value="1"/>
</dbReference>
<dbReference type="SUPFAM" id="SSF51735">
    <property type="entry name" value="NAD(P)-binding Rossmann-fold domains"/>
    <property type="match status" value="1"/>
</dbReference>
<dbReference type="SMART" id="SM00822">
    <property type="entry name" value="PKS_KR"/>
    <property type="match status" value="1"/>
</dbReference>
<dbReference type="AlphaFoldDB" id="A0A934NDU6"/>
<dbReference type="InterPro" id="IPR014710">
    <property type="entry name" value="RmlC-like_jellyroll"/>
</dbReference>
<evidence type="ECO:0000313" key="5">
    <source>
        <dbReference type="EMBL" id="MBJ7598807.1"/>
    </source>
</evidence>
<dbReference type="InterPro" id="IPR013096">
    <property type="entry name" value="Cupin_2"/>
</dbReference>
<dbReference type="PRINTS" id="PR00080">
    <property type="entry name" value="SDRFAMILY"/>
</dbReference>
<accession>A0A934NDU6</accession>
<reference evidence="5" key="1">
    <citation type="submission" date="2020-10" db="EMBL/GenBank/DDBJ databases">
        <title>Ca. Dormibacterota MAGs.</title>
        <authorList>
            <person name="Montgomery K."/>
        </authorList>
    </citation>
    <scope>NUCLEOTIDE SEQUENCE [LARGE SCALE GENOMIC DNA]</scope>
    <source>
        <strain evidence="5">SC8812_S17_10</strain>
    </source>
</reference>